<comment type="similarity">
    <text evidence="1">Belongs to the AfsR/DnrI/RedD regulatory family.</text>
</comment>
<dbReference type="PANTHER" id="PTHR47691">
    <property type="entry name" value="REGULATOR-RELATED"/>
    <property type="match status" value="1"/>
</dbReference>
<dbReference type="InterPro" id="IPR049945">
    <property type="entry name" value="AAA_22"/>
</dbReference>
<dbReference type="Proteomes" id="UP001205311">
    <property type="component" value="Unassembled WGS sequence"/>
</dbReference>
<dbReference type="InterPro" id="IPR005158">
    <property type="entry name" value="BTAD"/>
</dbReference>
<dbReference type="PRINTS" id="PR00364">
    <property type="entry name" value="DISEASERSIST"/>
</dbReference>
<dbReference type="PANTHER" id="PTHR47691:SF3">
    <property type="entry name" value="HTH-TYPE TRANSCRIPTIONAL REGULATOR RV0890C-RELATED"/>
    <property type="match status" value="1"/>
</dbReference>
<evidence type="ECO:0000256" key="4">
    <source>
        <dbReference type="PROSITE-ProRule" id="PRU01091"/>
    </source>
</evidence>
<protein>
    <submittedName>
        <fullName evidence="7">ATPase</fullName>
    </submittedName>
</protein>
<evidence type="ECO:0000259" key="6">
    <source>
        <dbReference type="PROSITE" id="PS51755"/>
    </source>
</evidence>
<dbReference type="Pfam" id="PF03704">
    <property type="entry name" value="BTAD"/>
    <property type="match status" value="1"/>
</dbReference>
<dbReference type="InterPro" id="IPR011990">
    <property type="entry name" value="TPR-like_helical_dom_sf"/>
</dbReference>
<organism evidence="7 8">
    <name type="scientific">Streptoalloteichus tenebrarius (strain ATCC 17920 / DSM 40477 / JCM 4838 / CBS 697.72 / NBRC 16177 / NCIMB 11028 / NRRL B-12390 / A12253. 1 / ISP 5477)</name>
    <name type="common">Streptomyces tenebrarius</name>
    <dbReference type="NCBI Taxonomy" id="1933"/>
    <lineage>
        <taxon>Bacteria</taxon>
        <taxon>Bacillati</taxon>
        <taxon>Actinomycetota</taxon>
        <taxon>Actinomycetes</taxon>
        <taxon>Pseudonocardiales</taxon>
        <taxon>Pseudonocardiaceae</taxon>
        <taxon>Streptoalloteichus</taxon>
    </lineage>
</organism>
<dbReference type="InterPro" id="IPR058852">
    <property type="entry name" value="HTH_77"/>
</dbReference>
<dbReference type="Pfam" id="PF13424">
    <property type="entry name" value="TPR_12"/>
    <property type="match status" value="1"/>
</dbReference>
<dbReference type="SUPFAM" id="SSF52540">
    <property type="entry name" value="P-loop containing nucleoside triphosphate hydrolases"/>
    <property type="match status" value="1"/>
</dbReference>
<dbReference type="SUPFAM" id="SSF46894">
    <property type="entry name" value="C-terminal effector domain of the bipartite response regulators"/>
    <property type="match status" value="1"/>
</dbReference>
<dbReference type="Pfam" id="PF13401">
    <property type="entry name" value="AAA_22"/>
    <property type="match status" value="1"/>
</dbReference>
<dbReference type="SMART" id="SM00862">
    <property type="entry name" value="Trans_reg_C"/>
    <property type="match status" value="1"/>
</dbReference>
<dbReference type="Pfam" id="PF00486">
    <property type="entry name" value="Trans_reg_C"/>
    <property type="match status" value="1"/>
</dbReference>
<feature type="DNA-binding region" description="OmpR/PhoB-type" evidence="4">
    <location>
        <begin position="1"/>
        <end position="96"/>
    </location>
</feature>
<reference evidence="7 8" key="1">
    <citation type="submission" date="2022-06" db="EMBL/GenBank/DDBJ databases">
        <title>Genomic Encyclopedia of Archaeal and Bacterial Type Strains, Phase II (KMG-II): from individual species to whole genera.</title>
        <authorList>
            <person name="Goeker M."/>
        </authorList>
    </citation>
    <scope>NUCLEOTIDE SEQUENCE [LARGE SCALE GENOMIC DNA]</scope>
    <source>
        <strain evidence="7 8">DSM 40477</strain>
    </source>
</reference>
<dbReference type="Gene3D" id="1.10.10.10">
    <property type="entry name" value="Winged helix-like DNA-binding domain superfamily/Winged helix DNA-binding domain"/>
    <property type="match status" value="1"/>
</dbReference>
<name>A0ABT1HWS8_STRSD</name>
<dbReference type="InterPro" id="IPR027417">
    <property type="entry name" value="P-loop_NTPase"/>
</dbReference>
<dbReference type="InterPro" id="IPR036388">
    <property type="entry name" value="WH-like_DNA-bd_sf"/>
</dbReference>
<dbReference type="InterPro" id="IPR016032">
    <property type="entry name" value="Sig_transdc_resp-reg_C-effctor"/>
</dbReference>
<evidence type="ECO:0000256" key="3">
    <source>
        <dbReference type="PROSITE-ProRule" id="PRU00339"/>
    </source>
</evidence>
<dbReference type="SUPFAM" id="SSF48452">
    <property type="entry name" value="TPR-like"/>
    <property type="match status" value="3"/>
</dbReference>
<dbReference type="PROSITE" id="PS51755">
    <property type="entry name" value="OMPR_PHOB"/>
    <property type="match status" value="1"/>
</dbReference>
<evidence type="ECO:0000313" key="7">
    <source>
        <dbReference type="EMBL" id="MCP2259983.1"/>
    </source>
</evidence>
<dbReference type="CDD" id="cd15831">
    <property type="entry name" value="BTAD"/>
    <property type="match status" value="1"/>
</dbReference>
<evidence type="ECO:0000313" key="8">
    <source>
        <dbReference type="Proteomes" id="UP001205311"/>
    </source>
</evidence>
<feature type="repeat" description="TPR" evidence="3">
    <location>
        <begin position="914"/>
        <end position="947"/>
    </location>
</feature>
<feature type="region of interest" description="Disordered" evidence="5">
    <location>
        <begin position="429"/>
        <end position="474"/>
    </location>
</feature>
<dbReference type="Gene3D" id="3.40.50.300">
    <property type="entry name" value="P-loop containing nucleotide triphosphate hydrolases"/>
    <property type="match status" value="1"/>
</dbReference>
<evidence type="ECO:0000256" key="2">
    <source>
        <dbReference type="ARBA" id="ARBA00023125"/>
    </source>
</evidence>
<keyword evidence="8" id="KW-1185">Reference proteome</keyword>
<gene>
    <name evidence="7" type="ORF">LX15_003694</name>
</gene>
<proteinExistence type="inferred from homology"/>
<dbReference type="EMBL" id="JAMTCP010000022">
    <property type="protein sequence ID" value="MCP2259983.1"/>
    <property type="molecule type" value="Genomic_DNA"/>
</dbReference>
<keyword evidence="2 4" id="KW-0238">DNA-binding</keyword>
<dbReference type="InterPro" id="IPR019734">
    <property type="entry name" value="TPR_rpt"/>
</dbReference>
<comment type="caution">
    <text evidence="7">The sequence shown here is derived from an EMBL/GenBank/DDBJ whole genome shotgun (WGS) entry which is preliminary data.</text>
</comment>
<accession>A0ABT1HWS8</accession>
<dbReference type="SMART" id="SM01043">
    <property type="entry name" value="BTAD"/>
    <property type="match status" value="1"/>
</dbReference>
<evidence type="ECO:0000256" key="5">
    <source>
        <dbReference type="SAM" id="MobiDB-lite"/>
    </source>
</evidence>
<dbReference type="PROSITE" id="PS50005">
    <property type="entry name" value="TPR"/>
    <property type="match status" value="1"/>
</dbReference>
<dbReference type="InterPro" id="IPR001867">
    <property type="entry name" value="OmpR/PhoB-type_DNA-bd"/>
</dbReference>
<dbReference type="Gene3D" id="1.25.40.10">
    <property type="entry name" value="Tetratricopeptide repeat domain"/>
    <property type="match status" value="2"/>
</dbReference>
<keyword evidence="3" id="KW-0802">TPR repeat</keyword>
<sequence>MRFGVLGPLEVWTADGRPVRVPELKVRALLAALLAHRGRSVSTDRLIGDLWTAPLPSSPTGALQARVSQLRRALEEAEPGSRDLVVSRPPGYLLRVDAEAVDAERFAALTAEARASEDPRTRSDLLTEALALWRGPAFADFPDSALLAPVVRRLEELRLVALEEQAEARLALGDHGVLVGELADLVAQHPLRERLRAAQLVALYRSGRQSEALDSYRDLRDRLADELGVDPSPDLVALHQAILRQDPALAAAAPPPEPVPSRPRTNLPAPLTDLVGRDAALEEVRALLDTARLVTLTGPGGVGKTRLALAVASELLPRFPDGVWLVELAGRVRGGGKDAACSLAEVAEAVAAALEIRDDVATGPLPGTPSADLAHRLAEALRGRRMLVVLDNCEHVVEPVAAFADLLLRAAPGVRILATSQEPVGLAGETLWTVPPLDLPEPGSEPEPKPNSATEPDSATEPGTEFGTEFGSTVDDGVGGVGRYSAVRLFVARASAAAPGFRLTRDNAAIVAAICRRLDGLPLAMELAATRVRALGVRELLDRLDDRFRLLATGHRGAPPRQQTLRAMIDWSWELLTEAERIVLRRLAVHAESCGLAAAEAVCAGDGVKPAEVLDLLTRLVDRSLVVVTEGPGGVRYRLLESVAAYCLEQLREHGETDQVRERHRRHYADLAARADERLRGHDQQRWLELLDVESPNLRAALDDAVRHGDADLALRLVNSLTWYWYLRGRLSEGHRSLGAALSVAADTPGAARVAALTWQTSMAMLIGEDGDLTERAERVLALAVDDDDAGQRRRAEWFLNLVLTGVGDLAAREERVLRVLADFRSLGDEWGEAAALCTHASHALARGDLVAARRGGERSLTSFRRLGDRWGQLRALEVLGNLAEVVGDYERATHLRRDGLRMAEELGLWIEVSYALSTLGRTALLTGNHERAVELHERALRMAVEQSHRRGEQFAEIGLGLVARRAGRLDEAERHLRAWLDWCRDVDGDLGAALILAELGFVAEQRGDAEEALALHAEGLAAAWGTGNPRAVALAWEGLAGACSLAGQHARGAALLGAATATRESVGAPLPPAERGDVDRITARLRAALGEAAFAAEFRRGADQPPEELVSAIVG</sequence>
<dbReference type="Pfam" id="PF25872">
    <property type="entry name" value="HTH_77"/>
    <property type="match status" value="1"/>
</dbReference>
<evidence type="ECO:0000256" key="1">
    <source>
        <dbReference type="ARBA" id="ARBA00005820"/>
    </source>
</evidence>
<feature type="domain" description="OmpR/PhoB-type" evidence="6">
    <location>
        <begin position="1"/>
        <end position="96"/>
    </location>
</feature>
<dbReference type="RefSeq" id="WP_253670863.1">
    <property type="nucleotide sequence ID" value="NZ_JAMTCP010000022.1"/>
</dbReference>